<evidence type="ECO:0000256" key="6">
    <source>
        <dbReference type="ARBA" id="ARBA00022703"/>
    </source>
</evidence>
<keyword evidence="8" id="KW-0832">Ubl conjugation</keyword>
<dbReference type="CDD" id="cd00022">
    <property type="entry name" value="BIR"/>
    <property type="match status" value="1"/>
</dbReference>
<dbReference type="SUPFAM" id="SSF57924">
    <property type="entry name" value="Inhibitor of apoptosis (IAP) repeat"/>
    <property type="match status" value="1"/>
</dbReference>
<keyword evidence="6" id="KW-0053">Apoptosis</keyword>
<evidence type="ECO:0000256" key="3">
    <source>
        <dbReference type="ARBA" id="ARBA00012483"/>
    </source>
</evidence>
<dbReference type="EC" id="2.3.2.27" evidence="3"/>
<dbReference type="GO" id="GO:0031398">
    <property type="term" value="P:positive regulation of protein ubiquitination"/>
    <property type="evidence" value="ECO:0007669"/>
    <property type="project" value="TreeGrafter"/>
</dbReference>
<dbReference type="Gene3D" id="1.10.287.3160">
    <property type="match status" value="1"/>
</dbReference>
<dbReference type="Gene3D" id="1.10.1170.10">
    <property type="entry name" value="Inhibitor Of Apoptosis Protein (2mihbC-IAP-1), Chain A"/>
    <property type="match status" value="1"/>
</dbReference>
<dbReference type="AlphaFoldDB" id="A0A6I9XNN6"/>
<dbReference type="GO" id="GO:0006915">
    <property type="term" value="P:apoptotic process"/>
    <property type="evidence" value="ECO:0007669"/>
    <property type="project" value="UniProtKB-KW"/>
</dbReference>
<dbReference type="InterPro" id="IPR050784">
    <property type="entry name" value="IAP"/>
</dbReference>
<evidence type="ECO:0000256" key="5">
    <source>
        <dbReference type="ARBA" id="ARBA00022679"/>
    </source>
</evidence>
<dbReference type="PROSITE" id="PS50143">
    <property type="entry name" value="BIR_REPEAT_2"/>
    <property type="match status" value="1"/>
</dbReference>
<proteinExistence type="predicted"/>
<dbReference type="GO" id="GO:0043066">
    <property type="term" value="P:negative regulation of apoptotic process"/>
    <property type="evidence" value="ECO:0007669"/>
    <property type="project" value="TreeGrafter"/>
</dbReference>
<comment type="catalytic activity">
    <reaction evidence="1">
        <text>S-ubiquitinyl-[E2 ubiquitin-conjugating enzyme]-L-cysteine + [acceptor protein]-L-lysine = [E2 ubiquitin-conjugating enzyme]-L-cysteine + N(6)-ubiquitinyl-[acceptor protein]-L-lysine.</text>
        <dbReference type="EC" id="2.3.2.27"/>
    </reaction>
</comment>
<feature type="compositionally biased region" description="Low complexity" evidence="9">
    <location>
        <begin position="37"/>
        <end position="55"/>
    </location>
</feature>
<evidence type="ECO:0000313" key="12">
    <source>
        <dbReference type="RefSeq" id="XP_013915501.1"/>
    </source>
</evidence>
<feature type="domain" description="Lamina-associated polypeptide 2 alpha C-terminal" evidence="10">
    <location>
        <begin position="276"/>
        <end position="458"/>
    </location>
</feature>
<evidence type="ECO:0000256" key="1">
    <source>
        <dbReference type="ARBA" id="ARBA00000900"/>
    </source>
</evidence>
<dbReference type="GO" id="GO:0005634">
    <property type="term" value="C:nucleus"/>
    <property type="evidence" value="ECO:0007669"/>
    <property type="project" value="TreeGrafter"/>
</dbReference>
<dbReference type="InterPro" id="IPR021623">
    <property type="entry name" value="LAP2alpha_C"/>
</dbReference>
<sequence length="487" mass="54323">MQAAPVSKHFVASGVQLVTNVLTSLLSSSWEMGDSFSPEGSQDEGSSSSSEDTQWTPLHWSRSSMQSEIKRLQTFQLWPASVPVAPTDLAAAGFYFVGPADTVQCFCCGGLLYNWVAEEDPMVEHKKFFPSCLYVQNKIVGNIQQMPWSEEHQDCVDGQFLGMLQSLNVEESPVGGQPEYPYMETEGDRKDSLMGEEEPGDKKFSDDESLVPDWPTFTDLFQPALFKSFLYKAKTTANMGVTDAPPETSLSLDPTEWLFSEPFPEQEGTPSPKLFVDVIQQQWNQSGSLAVPSSNDRRFYGSGPDLEEFLQLLAVDTPVTTLASSAILPSDVTEGLKAEDHKMEMTLCKMHQEVAWAIRAATARSFFNRTSLVLLHQLQSRVPPEDTQLYQDINKLVAATEFSSDTTLNAARFATRAMASNVTSSHLLWLHHWQADMRSTWRLASAPFKGGNLFGESLDPILVETRDKKKVLPYIHRQADCQAPPYF</sequence>
<evidence type="ECO:0000259" key="10">
    <source>
        <dbReference type="Pfam" id="PF11560"/>
    </source>
</evidence>
<evidence type="ECO:0000256" key="2">
    <source>
        <dbReference type="ARBA" id="ARBA00004496"/>
    </source>
</evidence>
<dbReference type="RefSeq" id="XP_013915501.1">
    <property type="nucleotide sequence ID" value="XM_014060026.1"/>
</dbReference>
<evidence type="ECO:0000313" key="11">
    <source>
        <dbReference type="Proteomes" id="UP000504617"/>
    </source>
</evidence>
<dbReference type="PANTHER" id="PTHR10044">
    <property type="entry name" value="INHIBITOR OF APOPTOSIS"/>
    <property type="match status" value="1"/>
</dbReference>
<evidence type="ECO:0000256" key="4">
    <source>
        <dbReference type="ARBA" id="ARBA00022490"/>
    </source>
</evidence>
<dbReference type="GO" id="GO:0051726">
    <property type="term" value="P:regulation of cell cycle"/>
    <property type="evidence" value="ECO:0007669"/>
    <property type="project" value="TreeGrafter"/>
</dbReference>
<feature type="region of interest" description="Disordered" evidence="9">
    <location>
        <begin position="184"/>
        <end position="208"/>
    </location>
</feature>
<keyword evidence="7" id="KW-0833">Ubl conjugation pathway</keyword>
<dbReference type="Pfam" id="PF11560">
    <property type="entry name" value="LAP2alpha"/>
    <property type="match status" value="1"/>
</dbReference>
<dbReference type="SMART" id="SM00238">
    <property type="entry name" value="BIR"/>
    <property type="match status" value="1"/>
</dbReference>
<dbReference type="GO" id="GO:0005737">
    <property type="term" value="C:cytoplasm"/>
    <property type="evidence" value="ECO:0007669"/>
    <property type="project" value="UniProtKB-SubCell"/>
</dbReference>
<comment type="subcellular location">
    <subcellularLocation>
        <location evidence="2">Cytoplasm</location>
    </subcellularLocation>
</comment>
<dbReference type="Proteomes" id="UP000504617">
    <property type="component" value="Unplaced"/>
</dbReference>
<dbReference type="InterPro" id="IPR001370">
    <property type="entry name" value="BIR_rpt"/>
</dbReference>
<gene>
    <name evidence="12" type="primary">LOC106543922</name>
</gene>
<evidence type="ECO:0000256" key="9">
    <source>
        <dbReference type="SAM" id="MobiDB-lite"/>
    </source>
</evidence>
<reference evidence="12" key="1">
    <citation type="submission" date="2025-08" db="UniProtKB">
        <authorList>
            <consortium name="RefSeq"/>
        </authorList>
    </citation>
    <scope>IDENTIFICATION</scope>
    <source>
        <tissue evidence="12">Skeletal muscle</tissue>
    </source>
</reference>
<dbReference type="OrthoDB" id="774873at2759"/>
<name>A0A6I9XNN6_9SAUR</name>
<evidence type="ECO:0000256" key="8">
    <source>
        <dbReference type="ARBA" id="ARBA00022843"/>
    </source>
</evidence>
<dbReference type="GeneID" id="106543922"/>
<keyword evidence="4" id="KW-0963">Cytoplasm</keyword>
<dbReference type="GO" id="GO:0061630">
    <property type="term" value="F:ubiquitin protein ligase activity"/>
    <property type="evidence" value="ECO:0007669"/>
    <property type="project" value="UniProtKB-EC"/>
</dbReference>
<feature type="region of interest" description="Disordered" evidence="9">
    <location>
        <begin position="32"/>
        <end position="55"/>
    </location>
</feature>
<organism evidence="11 12">
    <name type="scientific">Thamnophis sirtalis</name>
    <dbReference type="NCBI Taxonomy" id="35019"/>
    <lineage>
        <taxon>Eukaryota</taxon>
        <taxon>Metazoa</taxon>
        <taxon>Chordata</taxon>
        <taxon>Craniata</taxon>
        <taxon>Vertebrata</taxon>
        <taxon>Euteleostomi</taxon>
        <taxon>Lepidosauria</taxon>
        <taxon>Squamata</taxon>
        <taxon>Bifurcata</taxon>
        <taxon>Unidentata</taxon>
        <taxon>Episquamata</taxon>
        <taxon>Toxicofera</taxon>
        <taxon>Serpentes</taxon>
        <taxon>Colubroidea</taxon>
        <taxon>Colubridae</taxon>
        <taxon>Natricinae</taxon>
        <taxon>Thamnophis</taxon>
    </lineage>
</organism>
<dbReference type="Pfam" id="PF00653">
    <property type="entry name" value="BIR"/>
    <property type="match status" value="1"/>
</dbReference>
<dbReference type="GO" id="GO:0043027">
    <property type="term" value="F:cysteine-type endopeptidase inhibitor activity involved in apoptotic process"/>
    <property type="evidence" value="ECO:0007669"/>
    <property type="project" value="TreeGrafter"/>
</dbReference>
<protein>
    <recommendedName>
        <fullName evidence="3">RING-type E3 ubiquitin transferase</fullName>
        <ecNumber evidence="3">2.3.2.27</ecNumber>
    </recommendedName>
</protein>
<dbReference type="PANTHER" id="PTHR10044:SF163">
    <property type="entry name" value="BACULOVIRAL IAP REPEAT-CONTAINING PROTEIN 7"/>
    <property type="match status" value="1"/>
</dbReference>
<keyword evidence="11" id="KW-1185">Reference proteome</keyword>
<keyword evidence="5" id="KW-0808">Transferase</keyword>
<accession>A0A6I9XNN6</accession>
<evidence type="ECO:0000256" key="7">
    <source>
        <dbReference type="ARBA" id="ARBA00022786"/>
    </source>
</evidence>
<dbReference type="PROSITE" id="PS01282">
    <property type="entry name" value="BIR_REPEAT_1"/>
    <property type="match status" value="1"/>
</dbReference>
<dbReference type="KEGG" id="tsr:106543922"/>